<feature type="region of interest" description="Disordered" evidence="1">
    <location>
        <begin position="39"/>
        <end position="66"/>
    </location>
</feature>
<evidence type="ECO:0000313" key="4">
    <source>
        <dbReference type="Proteomes" id="UP000000768"/>
    </source>
</evidence>
<feature type="signal peptide" evidence="2">
    <location>
        <begin position="1"/>
        <end position="35"/>
    </location>
</feature>
<dbReference type="AlphaFoldDB" id="A0A1B6QPE8"/>
<gene>
    <name evidence="3" type="ORF">SORBI_3001G438900</name>
</gene>
<dbReference type="EMBL" id="CM000760">
    <property type="protein sequence ID" value="KXG39783.1"/>
    <property type="molecule type" value="Genomic_DNA"/>
</dbReference>
<reference evidence="4" key="2">
    <citation type="journal article" date="2018" name="Plant J.">
        <title>The Sorghum bicolor reference genome: improved assembly, gene annotations, a transcriptome atlas, and signatures of genome organization.</title>
        <authorList>
            <person name="McCormick R.F."/>
            <person name="Truong S.K."/>
            <person name="Sreedasyam A."/>
            <person name="Jenkins J."/>
            <person name="Shu S."/>
            <person name="Sims D."/>
            <person name="Kennedy M."/>
            <person name="Amirebrahimi M."/>
            <person name="Weers B.D."/>
            <person name="McKinley B."/>
            <person name="Mattison A."/>
            <person name="Morishige D.T."/>
            <person name="Grimwood J."/>
            <person name="Schmutz J."/>
            <person name="Mullet J.E."/>
        </authorList>
    </citation>
    <scope>NUCLEOTIDE SEQUENCE [LARGE SCALE GENOMIC DNA]</scope>
    <source>
        <strain evidence="4">cv. BTx623</strain>
    </source>
</reference>
<sequence length="83" mass="9460">MLRWRRSGAGASAQYFHPAILLHPVVLLLPQTLLLSPMDPAPLESSRRHASCKGGKGESAAGWDSSLRRRRLQLRHRCRQHRR</sequence>
<dbReference type="Gramene" id="KXG39783">
    <property type="protein sequence ID" value="KXG39783"/>
    <property type="gene ID" value="SORBI_3001G438900"/>
</dbReference>
<evidence type="ECO:0000256" key="1">
    <source>
        <dbReference type="SAM" id="MobiDB-lite"/>
    </source>
</evidence>
<accession>A0A1B6QPE8</accession>
<keyword evidence="4" id="KW-1185">Reference proteome</keyword>
<protein>
    <submittedName>
        <fullName evidence="3">Uncharacterized protein</fullName>
    </submittedName>
</protein>
<evidence type="ECO:0000313" key="3">
    <source>
        <dbReference type="EMBL" id="KXG39783.1"/>
    </source>
</evidence>
<proteinExistence type="predicted"/>
<dbReference type="InParanoid" id="A0A1B6QPE8"/>
<keyword evidence="2" id="KW-0732">Signal</keyword>
<organism evidence="3 4">
    <name type="scientific">Sorghum bicolor</name>
    <name type="common">Sorghum</name>
    <name type="synonym">Sorghum vulgare</name>
    <dbReference type="NCBI Taxonomy" id="4558"/>
    <lineage>
        <taxon>Eukaryota</taxon>
        <taxon>Viridiplantae</taxon>
        <taxon>Streptophyta</taxon>
        <taxon>Embryophyta</taxon>
        <taxon>Tracheophyta</taxon>
        <taxon>Spermatophyta</taxon>
        <taxon>Magnoliopsida</taxon>
        <taxon>Liliopsida</taxon>
        <taxon>Poales</taxon>
        <taxon>Poaceae</taxon>
        <taxon>PACMAD clade</taxon>
        <taxon>Panicoideae</taxon>
        <taxon>Andropogonodae</taxon>
        <taxon>Andropogoneae</taxon>
        <taxon>Sorghinae</taxon>
        <taxon>Sorghum</taxon>
    </lineage>
</organism>
<evidence type="ECO:0000256" key="2">
    <source>
        <dbReference type="SAM" id="SignalP"/>
    </source>
</evidence>
<name>A0A1B6QPE8_SORBI</name>
<reference evidence="3 4" key="1">
    <citation type="journal article" date="2009" name="Nature">
        <title>The Sorghum bicolor genome and the diversification of grasses.</title>
        <authorList>
            <person name="Paterson A.H."/>
            <person name="Bowers J.E."/>
            <person name="Bruggmann R."/>
            <person name="Dubchak I."/>
            <person name="Grimwood J."/>
            <person name="Gundlach H."/>
            <person name="Haberer G."/>
            <person name="Hellsten U."/>
            <person name="Mitros T."/>
            <person name="Poliakov A."/>
            <person name="Schmutz J."/>
            <person name="Spannagl M."/>
            <person name="Tang H."/>
            <person name="Wang X."/>
            <person name="Wicker T."/>
            <person name="Bharti A.K."/>
            <person name="Chapman J."/>
            <person name="Feltus F.A."/>
            <person name="Gowik U."/>
            <person name="Grigoriev I.V."/>
            <person name="Lyons E."/>
            <person name="Maher C.A."/>
            <person name="Martis M."/>
            <person name="Narechania A."/>
            <person name="Otillar R.P."/>
            <person name="Penning B.W."/>
            <person name="Salamov A.A."/>
            <person name="Wang Y."/>
            <person name="Zhang L."/>
            <person name="Carpita N.C."/>
            <person name="Freeling M."/>
            <person name="Gingle A.R."/>
            <person name="Hash C.T."/>
            <person name="Keller B."/>
            <person name="Klein P."/>
            <person name="Kresovich S."/>
            <person name="McCann M.C."/>
            <person name="Ming R."/>
            <person name="Peterson D.G."/>
            <person name="Mehboob-ur-Rahman"/>
            <person name="Ware D."/>
            <person name="Westhoff P."/>
            <person name="Mayer K.F."/>
            <person name="Messing J."/>
            <person name="Rokhsar D.S."/>
        </authorList>
    </citation>
    <scope>NUCLEOTIDE SEQUENCE [LARGE SCALE GENOMIC DNA]</scope>
    <source>
        <strain evidence="4">cv. BTx623</strain>
    </source>
</reference>
<dbReference type="Proteomes" id="UP000000768">
    <property type="component" value="Chromosome 1"/>
</dbReference>
<feature type="chain" id="PRO_5008589853" evidence="2">
    <location>
        <begin position="36"/>
        <end position="83"/>
    </location>
</feature>